<dbReference type="InterPro" id="IPR051973">
    <property type="entry name" value="tRNA_Anticodon_Mtase-Reg"/>
</dbReference>
<evidence type="ECO:0000256" key="2">
    <source>
        <dbReference type="ARBA" id="ARBA00022490"/>
    </source>
</evidence>
<protein>
    <recommendedName>
        <fullName evidence="9">WD repeat-containing protein</fullName>
    </recommendedName>
</protein>
<dbReference type="Proteomes" id="UP000030666">
    <property type="component" value="Unassembled WGS sequence"/>
</dbReference>
<evidence type="ECO:0000256" key="7">
    <source>
        <dbReference type="PROSITE-ProRule" id="PRU00221"/>
    </source>
</evidence>
<dbReference type="InterPro" id="IPR001680">
    <property type="entry name" value="WD40_rpt"/>
</dbReference>
<dbReference type="SUPFAM" id="SSF50998">
    <property type="entry name" value="Quinoprotein alcohol dehydrogenase-like"/>
    <property type="match status" value="1"/>
</dbReference>
<dbReference type="AlphaFoldDB" id="W7FNQ3"/>
<evidence type="ECO:0000256" key="6">
    <source>
        <dbReference type="ARBA" id="ARBA00038255"/>
    </source>
</evidence>
<dbReference type="InterPro" id="IPR015943">
    <property type="entry name" value="WD40/YVTN_repeat-like_dom_sf"/>
</dbReference>
<evidence type="ECO:0000256" key="3">
    <source>
        <dbReference type="ARBA" id="ARBA00022574"/>
    </source>
</evidence>
<keyword evidence="2" id="KW-0963">Cytoplasm</keyword>
<keyword evidence="4" id="KW-0819">tRNA processing</keyword>
<sequence>MLSIYKRICCNNALRSICIINKFVICVSFGNIIKIINVRNINILADFVVSSSSHIYGFCYKKENNKKYGILIAHGVHKIYIYKLYINLTNEKCLLKLLKKYCTNKWILKTTFFLKKEDDMLFSNPMSSTYERHKNEKTHNIDKINNIENKDLQKIKNILIISLSNGSILLLDIYKGISSLKYKFIGIHLLYSSDIFIKHQKKCYNIYVVGGTPFNKILLWSFKINKKDITKYWCAQTNKNNNINNNKIIIPIKHFEELCGHRGIIFKVKFFKSTKYICSVSDDREGRVWYRMKNEEYIKKTNKRILEKKKKYISNE</sequence>
<reference evidence="8" key="1">
    <citation type="submission" date="2013-02" db="EMBL/GenBank/DDBJ databases">
        <title>The Genome Sequence of Plasmodium falciparum Santa Lucia.</title>
        <authorList>
            <consortium name="The Broad Institute Genome Sequencing Platform"/>
            <consortium name="The Broad Institute Genome Sequencing Center for Infectious Disease"/>
            <person name="Neafsey D."/>
            <person name="Cheeseman I."/>
            <person name="Volkman S."/>
            <person name="Adams J."/>
            <person name="Walker B."/>
            <person name="Young S.K."/>
            <person name="Zeng Q."/>
            <person name="Gargeya S."/>
            <person name="Fitzgerald M."/>
            <person name="Haas B."/>
            <person name="Abouelleil A."/>
            <person name="Alvarado L."/>
            <person name="Arachchi H.M."/>
            <person name="Berlin A.M."/>
            <person name="Chapman S.B."/>
            <person name="Dewar J."/>
            <person name="Goldberg J."/>
            <person name="Griggs A."/>
            <person name="Gujja S."/>
            <person name="Hansen M."/>
            <person name="Howarth C."/>
            <person name="Imamovic A."/>
            <person name="Larimer J."/>
            <person name="McCowan C."/>
            <person name="Murphy C."/>
            <person name="Neiman D."/>
            <person name="Pearson M."/>
            <person name="Priest M."/>
            <person name="Roberts A."/>
            <person name="Saif S."/>
            <person name="Shea T."/>
            <person name="Sisk P."/>
            <person name="Sykes S."/>
            <person name="Wortman J."/>
            <person name="Nusbaum C."/>
            <person name="Birren B."/>
        </authorList>
    </citation>
    <scope>NUCLEOTIDE SEQUENCE [LARGE SCALE GENOMIC DNA]</scope>
    <source>
        <strain evidence="8">Santa Lucia</strain>
    </source>
</reference>
<feature type="repeat" description="WD" evidence="7">
    <location>
        <begin position="258"/>
        <end position="289"/>
    </location>
</feature>
<evidence type="ECO:0000256" key="4">
    <source>
        <dbReference type="ARBA" id="ARBA00022694"/>
    </source>
</evidence>
<keyword evidence="3 7" id="KW-0853">WD repeat</keyword>
<gene>
    <name evidence="8" type="ORF">PFAG_01121</name>
</gene>
<dbReference type="GO" id="GO:0030488">
    <property type="term" value="P:tRNA methylation"/>
    <property type="evidence" value="ECO:0007669"/>
    <property type="project" value="TreeGrafter"/>
</dbReference>
<dbReference type="Gene3D" id="2.130.10.10">
    <property type="entry name" value="YVTN repeat-like/Quinoprotein amine dehydrogenase"/>
    <property type="match status" value="1"/>
</dbReference>
<evidence type="ECO:0000313" key="8">
    <source>
        <dbReference type="EMBL" id="EUT90764.1"/>
    </source>
</evidence>
<proteinExistence type="inferred from homology"/>
<evidence type="ECO:0000256" key="5">
    <source>
        <dbReference type="ARBA" id="ARBA00022737"/>
    </source>
</evidence>
<dbReference type="GO" id="GO:0005737">
    <property type="term" value="C:cytoplasm"/>
    <property type="evidence" value="ECO:0007669"/>
    <property type="project" value="UniProtKB-SubCell"/>
</dbReference>
<dbReference type="EMBL" id="KE123480">
    <property type="protein sequence ID" value="EUT90764.1"/>
    <property type="molecule type" value="Genomic_DNA"/>
</dbReference>
<accession>W7FNQ3</accession>
<evidence type="ECO:0008006" key="9">
    <source>
        <dbReference type="Google" id="ProtNLM"/>
    </source>
</evidence>
<name>W7FNQ3_PLAFA</name>
<dbReference type="InterPro" id="IPR011047">
    <property type="entry name" value="Quinoprotein_ADH-like_sf"/>
</dbReference>
<comment type="similarity">
    <text evidence="6">Belongs to the WD repeat WDR6 family.</text>
</comment>
<dbReference type="PROSITE" id="PS50082">
    <property type="entry name" value="WD_REPEATS_2"/>
    <property type="match status" value="1"/>
</dbReference>
<organism evidence="8">
    <name type="scientific">Plasmodium falciparum Santa Lucia</name>
    <dbReference type="NCBI Taxonomy" id="478859"/>
    <lineage>
        <taxon>Eukaryota</taxon>
        <taxon>Sar</taxon>
        <taxon>Alveolata</taxon>
        <taxon>Apicomplexa</taxon>
        <taxon>Aconoidasida</taxon>
        <taxon>Haemosporida</taxon>
        <taxon>Plasmodiidae</taxon>
        <taxon>Plasmodium</taxon>
        <taxon>Plasmodium (Laverania)</taxon>
    </lineage>
</organism>
<dbReference type="OrthoDB" id="5594999at2759"/>
<comment type="subcellular location">
    <subcellularLocation>
        <location evidence="1">Cytoplasm</location>
    </subcellularLocation>
</comment>
<dbReference type="PANTHER" id="PTHR14344">
    <property type="entry name" value="WD REPEAT PROTEIN"/>
    <property type="match status" value="1"/>
</dbReference>
<dbReference type="PANTHER" id="PTHR14344:SF3">
    <property type="entry name" value="WD REPEAT-CONTAINING PROTEIN 6"/>
    <property type="match status" value="1"/>
</dbReference>
<keyword evidence="5" id="KW-0677">Repeat</keyword>
<evidence type="ECO:0000256" key="1">
    <source>
        <dbReference type="ARBA" id="ARBA00004496"/>
    </source>
</evidence>